<dbReference type="EMBL" id="FN653093">
    <property type="protein sequence ID" value="CBY11758.1"/>
    <property type="molecule type" value="Genomic_DNA"/>
</dbReference>
<reference evidence="2" key="1">
    <citation type="journal article" date="2010" name="Science">
        <title>Plasticity of animal genome architecture unmasked by rapid evolution of a pelagic tunicate.</title>
        <authorList>
            <person name="Denoeud F."/>
            <person name="Henriet S."/>
            <person name="Mungpakdee S."/>
            <person name="Aury J.M."/>
            <person name="Da Silva C."/>
            <person name="Brinkmann H."/>
            <person name="Mikhaleva J."/>
            <person name="Olsen L.C."/>
            <person name="Jubin C."/>
            <person name="Canestro C."/>
            <person name="Bouquet J.M."/>
            <person name="Danks G."/>
            <person name="Poulain J."/>
            <person name="Campsteijn C."/>
            <person name="Adamski M."/>
            <person name="Cross I."/>
            <person name="Yadetie F."/>
            <person name="Muffato M."/>
            <person name="Louis A."/>
            <person name="Butcher S."/>
            <person name="Tsagkogeorga G."/>
            <person name="Konrad A."/>
            <person name="Singh S."/>
            <person name="Jensen M.F."/>
            <person name="Cong E.H."/>
            <person name="Eikeseth-Otteraa H."/>
            <person name="Noel B."/>
            <person name="Anthouard V."/>
            <person name="Porcel B.M."/>
            <person name="Kachouri-Lafond R."/>
            <person name="Nishino A."/>
            <person name="Ugolini M."/>
            <person name="Chourrout P."/>
            <person name="Nishida H."/>
            <person name="Aasland R."/>
            <person name="Huzurbazar S."/>
            <person name="Westhof E."/>
            <person name="Delsuc F."/>
            <person name="Lehrach H."/>
            <person name="Reinhardt R."/>
            <person name="Weissenbach J."/>
            <person name="Roy S.W."/>
            <person name="Artiguenave F."/>
            <person name="Postlethwait J.H."/>
            <person name="Manak J.R."/>
            <person name="Thompson E.M."/>
            <person name="Jaillon O."/>
            <person name="Du Pasquier L."/>
            <person name="Boudinot P."/>
            <person name="Liberles D.A."/>
            <person name="Volff J.N."/>
            <person name="Philippe H."/>
            <person name="Lenhard B."/>
            <person name="Roest Crollius H."/>
            <person name="Wincker P."/>
            <person name="Chourrout D."/>
        </authorList>
    </citation>
    <scope>NUCLEOTIDE SEQUENCE [LARGE SCALE GENOMIC DNA]</scope>
</reference>
<sequence>MLCGAAIFVLVSTTFDVFKPLCASFLPTARPSPTSTTTTTTSMAPTANAVFVAETERPSGAPPTYSASVAEFGEQFWAGSSRARRSADYEEDWFYSRLGISEEFLRQIMPEDHPFWAAVQAHRFGTTTSAATPSSTIAEPSTFTPITTTTLSAPPASAPEADEMAFIGESSGNSDYSESFVHYSREGSAYGYETTDDVLSIESDVLFSTPSATENLAANTTEQPITAEVDKSTSSNDTLNH</sequence>
<protein>
    <submittedName>
        <fullName evidence="2">Uncharacterized protein</fullName>
    </submittedName>
</protein>
<evidence type="ECO:0000313" key="2">
    <source>
        <dbReference type="EMBL" id="CBY11758.1"/>
    </source>
</evidence>
<dbReference type="AlphaFoldDB" id="E4XPH0"/>
<feature type="compositionally biased region" description="Polar residues" evidence="1">
    <location>
        <begin position="214"/>
        <end position="224"/>
    </location>
</feature>
<accession>E4XPH0</accession>
<evidence type="ECO:0000256" key="1">
    <source>
        <dbReference type="SAM" id="MobiDB-lite"/>
    </source>
</evidence>
<keyword evidence="4" id="KW-1185">Reference proteome</keyword>
<organism evidence="2">
    <name type="scientific">Oikopleura dioica</name>
    <name type="common">Tunicate</name>
    <dbReference type="NCBI Taxonomy" id="34765"/>
    <lineage>
        <taxon>Eukaryota</taxon>
        <taxon>Metazoa</taxon>
        <taxon>Chordata</taxon>
        <taxon>Tunicata</taxon>
        <taxon>Appendicularia</taxon>
        <taxon>Copelata</taxon>
        <taxon>Oikopleuridae</taxon>
        <taxon>Oikopleura</taxon>
    </lineage>
</organism>
<dbReference type="EMBL" id="FN654929">
    <property type="protein sequence ID" value="CBY37249.1"/>
    <property type="molecule type" value="Genomic_DNA"/>
</dbReference>
<dbReference type="Proteomes" id="UP000011014">
    <property type="component" value="Unassembled WGS sequence"/>
</dbReference>
<feature type="region of interest" description="Disordered" evidence="1">
    <location>
        <begin position="214"/>
        <end position="241"/>
    </location>
</feature>
<evidence type="ECO:0000313" key="4">
    <source>
        <dbReference type="Proteomes" id="UP000001307"/>
    </source>
</evidence>
<evidence type="ECO:0000313" key="3">
    <source>
        <dbReference type="EMBL" id="CBY37249.1"/>
    </source>
</evidence>
<name>E4XPH0_OIKDI</name>
<proteinExistence type="predicted"/>
<dbReference type="Proteomes" id="UP000001307">
    <property type="component" value="Unassembled WGS sequence"/>
</dbReference>
<feature type="compositionally biased region" description="Polar residues" evidence="1">
    <location>
        <begin position="232"/>
        <end position="241"/>
    </location>
</feature>
<dbReference type="InParanoid" id="E4XPH0"/>
<gene>
    <name evidence="2" type="ORF">GSOID_T00016936001</name>
    <name evidence="3" type="ORF">GSOID_T00030337001</name>
</gene>